<dbReference type="PANTHER" id="PTHR30446:SF0">
    <property type="entry name" value="RECOMBINATION PROTEIN RECR"/>
    <property type="match status" value="1"/>
</dbReference>
<dbReference type="PROSITE" id="PS50880">
    <property type="entry name" value="TOPRIM"/>
    <property type="match status" value="1"/>
</dbReference>
<dbReference type="PANTHER" id="PTHR30446">
    <property type="entry name" value="RECOMBINATION PROTEIN RECR"/>
    <property type="match status" value="1"/>
</dbReference>
<evidence type="ECO:0000313" key="8">
    <source>
        <dbReference type="EMBL" id="GAG59180.1"/>
    </source>
</evidence>
<comment type="caution">
    <text evidence="9">The sequence shown here is derived from an EMBL/GenBank/DDBJ whole genome shotgun (WGS) entry which is preliminary data.</text>
</comment>
<keyword evidence="5" id="KW-0233">DNA recombination</keyword>
<evidence type="ECO:0000256" key="5">
    <source>
        <dbReference type="ARBA" id="ARBA00023172"/>
    </source>
</evidence>
<reference evidence="9" key="1">
    <citation type="journal article" date="2014" name="Front. Microbiol.">
        <title>High frequency of phylogenetically diverse reductive dehalogenase-homologous genes in deep subseafloor sedimentary metagenomes.</title>
        <authorList>
            <person name="Kawai M."/>
            <person name="Futagami T."/>
            <person name="Toyoda A."/>
            <person name="Takaki Y."/>
            <person name="Nishi S."/>
            <person name="Hori S."/>
            <person name="Arai W."/>
            <person name="Tsubouchi T."/>
            <person name="Morono Y."/>
            <person name="Uchiyama I."/>
            <person name="Ito T."/>
            <person name="Fujiyama A."/>
            <person name="Inagaki F."/>
            <person name="Takami H."/>
        </authorList>
    </citation>
    <scope>NUCLEOTIDE SEQUENCE</scope>
    <source>
        <strain evidence="9">Expedition CK06-06</strain>
    </source>
</reference>
<dbReference type="Pfam" id="PF21175">
    <property type="entry name" value="RecR_C"/>
    <property type="match status" value="1"/>
</dbReference>
<dbReference type="InterPro" id="IPR023627">
    <property type="entry name" value="Rcmb_RecR"/>
</dbReference>
<dbReference type="GO" id="GO:0008270">
    <property type="term" value="F:zinc ion binding"/>
    <property type="evidence" value="ECO:0007669"/>
    <property type="project" value="UniProtKB-KW"/>
</dbReference>
<dbReference type="SUPFAM" id="SSF111304">
    <property type="entry name" value="Recombination protein RecR"/>
    <property type="match status" value="1"/>
</dbReference>
<dbReference type="InterPro" id="IPR000093">
    <property type="entry name" value="DNA_Rcmb_RecR"/>
</dbReference>
<dbReference type="EMBL" id="BART01003625">
    <property type="protein sequence ID" value="GAG59180.1"/>
    <property type="molecule type" value="Genomic_DNA"/>
</dbReference>
<dbReference type="GO" id="GO:0006281">
    <property type="term" value="P:DNA repair"/>
    <property type="evidence" value="ECO:0007669"/>
    <property type="project" value="UniProtKB-KW"/>
</dbReference>
<sequence length="86" mass="9384">PIENVGPDEIRVPRLLERVKANNIEEVIIALNPTVEGESTAMYLKKILAPFGVKVTKLASGLPVGGDLEYADEITIGRAISDRREL</sequence>
<accession>X1FGN8</accession>
<evidence type="ECO:0000259" key="7">
    <source>
        <dbReference type="PROSITE" id="PS50880"/>
    </source>
</evidence>
<name>X1FGN8_9ZZZZ</name>
<keyword evidence="2" id="KW-0227">DNA damage</keyword>
<evidence type="ECO:0000256" key="2">
    <source>
        <dbReference type="ARBA" id="ARBA00022763"/>
    </source>
</evidence>
<dbReference type="GO" id="GO:0003677">
    <property type="term" value="F:DNA binding"/>
    <property type="evidence" value="ECO:0007669"/>
    <property type="project" value="InterPro"/>
</dbReference>
<dbReference type="Gene3D" id="3.40.1360.10">
    <property type="match status" value="1"/>
</dbReference>
<dbReference type="InterPro" id="IPR006171">
    <property type="entry name" value="TOPRIM_dom"/>
</dbReference>
<evidence type="ECO:0000256" key="4">
    <source>
        <dbReference type="ARBA" id="ARBA00022833"/>
    </source>
</evidence>
<dbReference type="HAMAP" id="MF_00017">
    <property type="entry name" value="RecR"/>
    <property type="match status" value="1"/>
</dbReference>
<organism evidence="9">
    <name type="scientific">marine sediment metagenome</name>
    <dbReference type="NCBI Taxonomy" id="412755"/>
    <lineage>
        <taxon>unclassified sequences</taxon>
        <taxon>metagenomes</taxon>
        <taxon>ecological metagenomes</taxon>
    </lineage>
</organism>
<gene>
    <name evidence="8" type="ORF">S01H4_09811</name>
    <name evidence="9" type="ORF">S03H2_21655</name>
</gene>
<feature type="non-terminal residue" evidence="9">
    <location>
        <position position="1"/>
    </location>
</feature>
<dbReference type="EMBL" id="BARU01011557">
    <property type="protein sequence ID" value="GAH31695.1"/>
    <property type="molecule type" value="Genomic_DNA"/>
</dbReference>
<evidence type="ECO:0000256" key="6">
    <source>
        <dbReference type="ARBA" id="ARBA00023204"/>
    </source>
</evidence>
<keyword evidence="6" id="KW-0234">DNA repair</keyword>
<dbReference type="InterPro" id="IPR034137">
    <property type="entry name" value="TOPRIM_RecR"/>
</dbReference>
<evidence type="ECO:0000256" key="3">
    <source>
        <dbReference type="ARBA" id="ARBA00022771"/>
    </source>
</evidence>
<keyword evidence="1" id="KW-0479">Metal-binding</keyword>
<dbReference type="CDD" id="cd01025">
    <property type="entry name" value="TOPRIM_recR"/>
    <property type="match status" value="1"/>
</dbReference>
<dbReference type="GO" id="GO:0006310">
    <property type="term" value="P:DNA recombination"/>
    <property type="evidence" value="ECO:0007669"/>
    <property type="project" value="UniProtKB-KW"/>
</dbReference>
<keyword evidence="4" id="KW-0862">Zinc</keyword>
<protein>
    <recommendedName>
        <fullName evidence="7">Toprim domain-containing protein</fullName>
    </recommendedName>
</protein>
<dbReference type="Pfam" id="PF13662">
    <property type="entry name" value="Toprim_4"/>
    <property type="match status" value="1"/>
</dbReference>
<dbReference type="AlphaFoldDB" id="X1FGN8"/>
<evidence type="ECO:0000256" key="1">
    <source>
        <dbReference type="ARBA" id="ARBA00022723"/>
    </source>
</evidence>
<keyword evidence="3" id="KW-0863">Zinc-finger</keyword>
<dbReference type="Gene3D" id="6.10.250.240">
    <property type="match status" value="1"/>
</dbReference>
<feature type="domain" description="Toprim" evidence="7">
    <location>
        <begin position="1"/>
        <end position="63"/>
    </location>
</feature>
<evidence type="ECO:0000313" key="9">
    <source>
        <dbReference type="EMBL" id="GAH31695.1"/>
    </source>
</evidence>
<proteinExistence type="inferred from homology"/>